<dbReference type="Gene3D" id="3.20.20.20">
    <property type="entry name" value="Dihydropteroate synthase-like"/>
    <property type="match status" value="1"/>
</dbReference>
<proteinExistence type="inferred from homology"/>
<comment type="pathway">
    <text evidence="3 9">Cofactor biosynthesis; tetrahydrofolate biosynthesis; 7,8-dihydrofolate from 2-amino-4-hydroxy-6-hydroxymethyl-7,8-dihydropteridine diphosphate and 4-aminobenzoate: step 1/2.</text>
</comment>
<dbReference type="EC" id="2.5.1.15" evidence="4 9"/>
<dbReference type="Pfam" id="PF00809">
    <property type="entry name" value="Pterin_bind"/>
    <property type="match status" value="1"/>
</dbReference>
<keyword evidence="8 9" id="KW-0289">Folate biosynthesis</keyword>
<dbReference type="InterPro" id="IPR006390">
    <property type="entry name" value="DHP_synth_dom"/>
</dbReference>
<feature type="domain" description="Pterin-binding" evidence="10">
    <location>
        <begin position="14"/>
        <end position="267"/>
    </location>
</feature>
<reference evidence="11 12" key="1">
    <citation type="submission" date="2019-07" db="EMBL/GenBank/DDBJ databases">
        <title>Qingshengfaniella alkalisoli gen. nov., sp. nov., isolated from saline soil.</title>
        <authorList>
            <person name="Xu L."/>
            <person name="Huang X.-X."/>
            <person name="Sun J.-Q."/>
        </authorList>
    </citation>
    <scope>NUCLEOTIDE SEQUENCE [LARGE SCALE GENOMIC DNA]</scope>
    <source>
        <strain evidence="11 12">DSM 27279</strain>
    </source>
</reference>
<dbReference type="PANTHER" id="PTHR20941">
    <property type="entry name" value="FOLATE SYNTHESIS PROTEINS"/>
    <property type="match status" value="1"/>
</dbReference>
<dbReference type="GO" id="GO:0046872">
    <property type="term" value="F:metal ion binding"/>
    <property type="evidence" value="ECO:0007669"/>
    <property type="project" value="UniProtKB-KW"/>
</dbReference>
<dbReference type="SUPFAM" id="SSF51717">
    <property type="entry name" value="Dihydropteroate synthetase-like"/>
    <property type="match status" value="1"/>
</dbReference>
<dbReference type="PANTHER" id="PTHR20941:SF1">
    <property type="entry name" value="FOLIC ACID SYNTHESIS PROTEIN FOL1"/>
    <property type="match status" value="1"/>
</dbReference>
<dbReference type="InterPro" id="IPR045031">
    <property type="entry name" value="DHP_synth-like"/>
</dbReference>
<evidence type="ECO:0000256" key="6">
    <source>
        <dbReference type="ARBA" id="ARBA00022723"/>
    </source>
</evidence>
<comment type="function">
    <text evidence="9">Catalyzes the condensation of para-aminobenzoate (pABA) with 6-hydroxymethyl-7,8-dihydropterin diphosphate (DHPt-PP) to form 7,8-dihydropteroate (H2Pte), the immediate precursor of folate derivatives.</text>
</comment>
<dbReference type="PROSITE" id="PS00792">
    <property type="entry name" value="DHPS_1"/>
    <property type="match status" value="1"/>
</dbReference>
<keyword evidence="7 9" id="KW-0460">Magnesium</keyword>
<dbReference type="UniPathway" id="UPA00077">
    <property type="reaction ID" value="UER00156"/>
</dbReference>
<evidence type="ECO:0000313" key="12">
    <source>
        <dbReference type="Proteomes" id="UP000318405"/>
    </source>
</evidence>
<keyword evidence="5 9" id="KW-0808">Transferase</keyword>
<evidence type="ECO:0000256" key="3">
    <source>
        <dbReference type="ARBA" id="ARBA00004763"/>
    </source>
</evidence>
<dbReference type="CDD" id="cd00739">
    <property type="entry name" value="DHPS"/>
    <property type="match status" value="1"/>
</dbReference>
<keyword evidence="6 9" id="KW-0479">Metal-binding</keyword>
<dbReference type="GO" id="GO:0004156">
    <property type="term" value="F:dihydropteroate synthase activity"/>
    <property type="evidence" value="ECO:0007669"/>
    <property type="project" value="UniProtKB-EC"/>
</dbReference>
<organism evidence="11 12">
    <name type="scientific">Verticiella sediminum</name>
    <dbReference type="NCBI Taxonomy" id="1247510"/>
    <lineage>
        <taxon>Bacteria</taxon>
        <taxon>Pseudomonadati</taxon>
        <taxon>Pseudomonadota</taxon>
        <taxon>Betaproteobacteria</taxon>
        <taxon>Burkholderiales</taxon>
        <taxon>Alcaligenaceae</taxon>
        <taxon>Verticiella</taxon>
    </lineage>
</organism>
<gene>
    <name evidence="11" type="primary">folP</name>
    <name evidence="11" type="ORF">FOZ76_20955</name>
</gene>
<evidence type="ECO:0000313" key="11">
    <source>
        <dbReference type="EMBL" id="TSH90300.1"/>
    </source>
</evidence>
<evidence type="ECO:0000256" key="8">
    <source>
        <dbReference type="ARBA" id="ARBA00022909"/>
    </source>
</evidence>
<name>A0A556ABP8_9BURK</name>
<comment type="cofactor">
    <cofactor evidence="2 9">
        <name>Mg(2+)</name>
        <dbReference type="ChEBI" id="CHEBI:18420"/>
    </cofactor>
</comment>
<dbReference type="RefSeq" id="WP_143950216.1">
    <property type="nucleotide sequence ID" value="NZ_BAABMB010000003.1"/>
</dbReference>
<comment type="caution">
    <text evidence="11">The sequence shown here is derived from an EMBL/GenBank/DDBJ whole genome shotgun (WGS) entry which is preliminary data.</text>
</comment>
<dbReference type="OrthoDB" id="9811744at2"/>
<protein>
    <recommendedName>
        <fullName evidence="4 9">Dihydropteroate synthase</fullName>
        <shortName evidence="9">DHPS</shortName>
        <ecNumber evidence="4 9">2.5.1.15</ecNumber>
    </recommendedName>
    <alternativeName>
        <fullName evidence="9">Dihydropteroate pyrophosphorylase</fullName>
    </alternativeName>
</protein>
<dbReference type="EMBL" id="VLTJ01000039">
    <property type="protein sequence ID" value="TSH90300.1"/>
    <property type="molecule type" value="Genomic_DNA"/>
</dbReference>
<comment type="similarity">
    <text evidence="9">Belongs to the DHPS family.</text>
</comment>
<dbReference type="AlphaFoldDB" id="A0A556ABP8"/>
<keyword evidence="12" id="KW-1185">Reference proteome</keyword>
<evidence type="ECO:0000256" key="1">
    <source>
        <dbReference type="ARBA" id="ARBA00000012"/>
    </source>
</evidence>
<dbReference type="NCBIfam" id="TIGR01496">
    <property type="entry name" value="DHPS"/>
    <property type="match status" value="1"/>
</dbReference>
<evidence type="ECO:0000256" key="2">
    <source>
        <dbReference type="ARBA" id="ARBA00001946"/>
    </source>
</evidence>
<evidence type="ECO:0000256" key="7">
    <source>
        <dbReference type="ARBA" id="ARBA00022842"/>
    </source>
</evidence>
<evidence type="ECO:0000256" key="5">
    <source>
        <dbReference type="ARBA" id="ARBA00022679"/>
    </source>
</evidence>
<accession>A0A556ABP8</accession>
<dbReference type="InterPro" id="IPR000489">
    <property type="entry name" value="Pterin-binding_dom"/>
</dbReference>
<sequence>MLLCGRYELDTRSPLVMGIVNVTPDSFSDGGRYTATDAAIAHGRALAAAGAHILDIGGESTRPGAQTVPDEHEIARVAPILEGLREAGVPLSVDTRKPAVMRAALAAGADMLNDISGFTHPEALAAAAAHPRCGLVAMHMHGEPTTMQQSPPDYADVVAEVAHYLSGRCAALRAAGVAAARIAIDPGLGFGKTVEHNYRLLARLDALCALGYPVLVGLSRKSMIGAVTGKPVGERLAGSIAGALAAVAGGAAIVRVHDVAETVDALAVWAEVARLRP</sequence>
<evidence type="ECO:0000256" key="4">
    <source>
        <dbReference type="ARBA" id="ARBA00012458"/>
    </source>
</evidence>
<dbReference type="PROSITE" id="PS50972">
    <property type="entry name" value="PTERIN_BINDING"/>
    <property type="match status" value="1"/>
</dbReference>
<dbReference type="Proteomes" id="UP000318405">
    <property type="component" value="Unassembled WGS sequence"/>
</dbReference>
<comment type="catalytic activity">
    <reaction evidence="1">
        <text>(7,8-dihydropterin-6-yl)methyl diphosphate + 4-aminobenzoate = 7,8-dihydropteroate + diphosphate</text>
        <dbReference type="Rhea" id="RHEA:19949"/>
        <dbReference type="ChEBI" id="CHEBI:17836"/>
        <dbReference type="ChEBI" id="CHEBI:17839"/>
        <dbReference type="ChEBI" id="CHEBI:33019"/>
        <dbReference type="ChEBI" id="CHEBI:72950"/>
        <dbReference type="EC" id="2.5.1.15"/>
    </reaction>
</comment>
<dbReference type="PROSITE" id="PS00793">
    <property type="entry name" value="DHPS_2"/>
    <property type="match status" value="1"/>
</dbReference>
<dbReference type="GO" id="GO:0005829">
    <property type="term" value="C:cytosol"/>
    <property type="evidence" value="ECO:0007669"/>
    <property type="project" value="TreeGrafter"/>
</dbReference>
<dbReference type="GO" id="GO:0046656">
    <property type="term" value="P:folic acid biosynthetic process"/>
    <property type="evidence" value="ECO:0007669"/>
    <property type="project" value="UniProtKB-KW"/>
</dbReference>
<dbReference type="InterPro" id="IPR011005">
    <property type="entry name" value="Dihydropteroate_synth-like_sf"/>
</dbReference>
<evidence type="ECO:0000259" key="10">
    <source>
        <dbReference type="PROSITE" id="PS50972"/>
    </source>
</evidence>
<evidence type="ECO:0000256" key="9">
    <source>
        <dbReference type="RuleBase" id="RU361205"/>
    </source>
</evidence>
<dbReference type="GO" id="GO:0046654">
    <property type="term" value="P:tetrahydrofolate biosynthetic process"/>
    <property type="evidence" value="ECO:0007669"/>
    <property type="project" value="UniProtKB-UniPathway"/>
</dbReference>